<name>A0ABD0YE90_9HEMI</name>
<keyword evidence="3" id="KW-1185">Reference proteome</keyword>
<dbReference type="AlphaFoldDB" id="A0ABD0YE90"/>
<sequence length="175" mass="19635">MVKFELSLLGLARWTAAHPVFSPTRVVRFFGEDTISSEHQVVKMALSKLKSRKTKLGNTHSIQLPIQNSKKLTETNTWHLAYGVRLYTNGPDKTGLFHALIYQQGIPAALRTKTALFRTATSILILQEAVSANRHFQRSFLGRSSCHYCPVVSAFSRRDGRDVNYNPDNSAEDGD</sequence>
<organism evidence="2 3">
    <name type="scientific">Ranatra chinensis</name>
    <dbReference type="NCBI Taxonomy" id="642074"/>
    <lineage>
        <taxon>Eukaryota</taxon>
        <taxon>Metazoa</taxon>
        <taxon>Ecdysozoa</taxon>
        <taxon>Arthropoda</taxon>
        <taxon>Hexapoda</taxon>
        <taxon>Insecta</taxon>
        <taxon>Pterygota</taxon>
        <taxon>Neoptera</taxon>
        <taxon>Paraneoptera</taxon>
        <taxon>Hemiptera</taxon>
        <taxon>Heteroptera</taxon>
        <taxon>Panheteroptera</taxon>
        <taxon>Nepomorpha</taxon>
        <taxon>Nepidae</taxon>
        <taxon>Ranatrinae</taxon>
        <taxon>Ranatra</taxon>
    </lineage>
</organism>
<protein>
    <submittedName>
        <fullName evidence="2">Uncharacterized protein</fullName>
    </submittedName>
</protein>
<proteinExistence type="predicted"/>
<accession>A0ABD0YE90</accession>
<keyword evidence="1" id="KW-0732">Signal</keyword>
<gene>
    <name evidence="2" type="ORF">AAG570_012517</name>
</gene>
<feature type="signal peptide" evidence="1">
    <location>
        <begin position="1"/>
        <end position="17"/>
    </location>
</feature>
<dbReference type="Proteomes" id="UP001558652">
    <property type="component" value="Unassembled WGS sequence"/>
</dbReference>
<dbReference type="EMBL" id="JBFDAA010000008">
    <property type="protein sequence ID" value="KAL1129572.1"/>
    <property type="molecule type" value="Genomic_DNA"/>
</dbReference>
<feature type="chain" id="PRO_5044894028" evidence="1">
    <location>
        <begin position="18"/>
        <end position="175"/>
    </location>
</feature>
<evidence type="ECO:0000313" key="2">
    <source>
        <dbReference type="EMBL" id="KAL1129572.1"/>
    </source>
</evidence>
<evidence type="ECO:0000256" key="1">
    <source>
        <dbReference type="SAM" id="SignalP"/>
    </source>
</evidence>
<evidence type="ECO:0000313" key="3">
    <source>
        <dbReference type="Proteomes" id="UP001558652"/>
    </source>
</evidence>
<reference evidence="2 3" key="1">
    <citation type="submission" date="2024-07" db="EMBL/GenBank/DDBJ databases">
        <title>Chromosome-level genome assembly of the water stick insect Ranatra chinensis (Heteroptera: Nepidae).</title>
        <authorList>
            <person name="Liu X."/>
        </authorList>
    </citation>
    <scope>NUCLEOTIDE SEQUENCE [LARGE SCALE GENOMIC DNA]</scope>
    <source>
        <strain evidence="2">Cailab_2021Rc</strain>
        <tissue evidence="2">Muscle</tissue>
    </source>
</reference>
<comment type="caution">
    <text evidence="2">The sequence shown here is derived from an EMBL/GenBank/DDBJ whole genome shotgun (WGS) entry which is preliminary data.</text>
</comment>